<evidence type="ECO:0000256" key="2">
    <source>
        <dbReference type="ARBA" id="ARBA00022771"/>
    </source>
</evidence>
<feature type="compositionally biased region" description="Polar residues" evidence="5">
    <location>
        <begin position="21"/>
        <end position="31"/>
    </location>
</feature>
<evidence type="ECO:0000256" key="4">
    <source>
        <dbReference type="PROSITE-ProRule" id="PRU00508"/>
    </source>
</evidence>
<dbReference type="SMART" id="SM00396">
    <property type="entry name" value="ZnF_UBR1"/>
    <property type="match status" value="1"/>
</dbReference>
<dbReference type="EMBL" id="JBICBT010000637">
    <property type="protein sequence ID" value="KAL3106737.1"/>
    <property type="molecule type" value="Genomic_DNA"/>
</dbReference>
<keyword evidence="1" id="KW-0479">Metal-binding</keyword>
<dbReference type="PANTHER" id="PTHR13513">
    <property type="entry name" value="E3 UBIQUITIN-PROTEIN LIGASE UBR7"/>
    <property type="match status" value="1"/>
</dbReference>
<evidence type="ECO:0000256" key="3">
    <source>
        <dbReference type="ARBA" id="ARBA00022833"/>
    </source>
</evidence>
<proteinExistence type="predicted"/>
<accession>A0ABD2KVM3</accession>
<name>A0ABD2KVM3_9BILA</name>
<keyword evidence="2" id="KW-0863">Zinc-finger</keyword>
<dbReference type="InterPro" id="IPR040204">
    <property type="entry name" value="UBR7"/>
</dbReference>
<evidence type="ECO:0000313" key="8">
    <source>
        <dbReference type="Proteomes" id="UP001620626"/>
    </source>
</evidence>
<dbReference type="PANTHER" id="PTHR13513:SF9">
    <property type="entry name" value="E3 UBIQUITIN-PROTEIN LIGASE UBR7-RELATED"/>
    <property type="match status" value="1"/>
</dbReference>
<dbReference type="CDD" id="cd19677">
    <property type="entry name" value="UBR-box_UBR7"/>
    <property type="match status" value="1"/>
</dbReference>
<dbReference type="Gene3D" id="3.30.40.10">
    <property type="entry name" value="Zinc/RING finger domain, C3HC4 (zinc finger)"/>
    <property type="match status" value="1"/>
</dbReference>
<reference evidence="7 8" key="1">
    <citation type="submission" date="2024-10" db="EMBL/GenBank/DDBJ databases">
        <authorList>
            <person name="Kim D."/>
        </authorList>
    </citation>
    <scope>NUCLEOTIDE SEQUENCE [LARGE SCALE GENOMIC DNA]</scope>
    <source>
        <strain evidence="7">BH-2024</strain>
    </source>
</reference>
<comment type="caution">
    <text evidence="7">The sequence shown here is derived from an EMBL/GenBank/DDBJ whole genome shotgun (WGS) entry which is preliminary data.</text>
</comment>
<protein>
    <recommendedName>
        <fullName evidence="6">UBR-type domain-containing protein</fullName>
    </recommendedName>
</protein>
<feature type="compositionally biased region" description="Basic and acidic residues" evidence="5">
    <location>
        <begin position="1"/>
        <end position="18"/>
    </location>
</feature>
<dbReference type="InterPro" id="IPR003126">
    <property type="entry name" value="Znf_UBR"/>
</dbReference>
<feature type="domain" description="UBR-type" evidence="6">
    <location>
        <begin position="80"/>
        <end position="151"/>
    </location>
</feature>
<feature type="region of interest" description="Disordered" evidence="5">
    <location>
        <begin position="1"/>
        <end position="47"/>
    </location>
</feature>
<feature type="compositionally biased region" description="Basic and acidic residues" evidence="5">
    <location>
        <begin position="32"/>
        <end position="45"/>
    </location>
</feature>
<feature type="region of interest" description="Disordered" evidence="5">
    <location>
        <begin position="251"/>
        <end position="270"/>
    </location>
</feature>
<keyword evidence="8" id="KW-1185">Reference proteome</keyword>
<organism evidence="7 8">
    <name type="scientific">Heterodera trifolii</name>
    <dbReference type="NCBI Taxonomy" id="157864"/>
    <lineage>
        <taxon>Eukaryota</taxon>
        <taxon>Metazoa</taxon>
        <taxon>Ecdysozoa</taxon>
        <taxon>Nematoda</taxon>
        <taxon>Chromadorea</taxon>
        <taxon>Rhabditida</taxon>
        <taxon>Tylenchina</taxon>
        <taxon>Tylenchomorpha</taxon>
        <taxon>Tylenchoidea</taxon>
        <taxon>Heteroderidae</taxon>
        <taxon>Heteroderinae</taxon>
        <taxon>Heterodera</taxon>
    </lineage>
</organism>
<gene>
    <name evidence="7" type="ORF">niasHT_012002</name>
</gene>
<sequence>MDRKSNENGDDNTSHADDEQQQQISAPQNSLDVKRENISDEKGEENGAIEEEEILMDELIKFDEEREDTALALLGGSLDSVCTYSEGYKNRQPLYSCKTCFERTGQLAGICYACSENCHDGHNLVEMYSKRRFCCDCGNAKFETKCKLFEEKDANNKRNKYSDNFKGIFCSCKKAYPPDENDATASVEDMFQCCMCEDWFHPSHIFPPEQSMEEAEKKHSLSDDSETLICKDCVDKYPFLGFYVKVPSTNAEEMSTSQNRNAEEEQRDDECKLEAMKKKGEKETRKSVWMEVGWREELCRCQKCMNLYEDLDCSFLLEPEDTLAHFEQQNREKASQKDGAKDIYQMVVEETKEHETALKMMVGFEQMKRHCKEFLHKRADEKSGLITGEDVEQCFAELRAKRMKLEEESQQNEPNSAGDGPWTQ</sequence>
<feature type="region of interest" description="Disordered" evidence="5">
    <location>
        <begin position="405"/>
        <end position="424"/>
    </location>
</feature>
<dbReference type="SUPFAM" id="SSF57903">
    <property type="entry name" value="FYVE/PHD zinc finger"/>
    <property type="match status" value="1"/>
</dbReference>
<evidence type="ECO:0000259" key="6">
    <source>
        <dbReference type="PROSITE" id="PS51157"/>
    </source>
</evidence>
<feature type="compositionally biased region" description="Basic and acidic residues" evidence="5">
    <location>
        <begin position="261"/>
        <end position="270"/>
    </location>
</feature>
<evidence type="ECO:0000313" key="7">
    <source>
        <dbReference type="EMBL" id="KAL3106737.1"/>
    </source>
</evidence>
<feature type="zinc finger region" description="UBR-type" evidence="4">
    <location>
        <begin position="80"/>
        <end position="151"/>
    </location>
</feature>
<dbReference type="InterPro" id="IPR047506">
    <property type="entry name" value="UBR7-like_UBR-box"/>
</dbReference>
<dbReference type="InterPro" id="IPR011011">
    <property type="entry name" value="Znf_FYVE_PHD"/>
</dbReference>
<evidence type="ECO:0000256" key="5">
    <source>
        <dbReference type="SAM" id="MobiDB-lite"/>
    </source>
</evidence>
<dbReference type="Pfam" id="PF02207">
    <property type="entry name" value="zf-UBR"/>
    <property type="match status" value="1"/>
</dbReference>
<dbReference type="PROSITE" id="PS51157">
    <property type="entry name" value="ZF_UBR"/>
    <property type="match status" value="1"/>
</dbReference>
<keyword evidence="3" id="KW-0862">Zinc</keyword>
<dbReference type="Proteomes" id="UP001620626">
    <property type="component" value="Unassembled WGS sequence"/>
</dbReference>
<dbReference type="InterPro" id="IPR013083">
    <property type="entry name" value="Znf_RING/FYVE/PHD"/>
</dbReference>
<feature type="compositionally biased region" description="Polar residues" evidence="5">
    <location>
        <begin position="251"/>
        <end position="260"/>
    </location>
</feature>
<evidence type="ECO:0000256" key="1">
    <source>
        <dbReference type="ARBA" id="ARBA00022723"/>
    </source>
</evidence>
<dbReference type="GO" id="GO:0008270">
    <property type="term" value="F:zinc ion binding"/>
    <property type="evidence" value="ECO:0007669"/>
    <property type="project" value="UniProtKB-KW"/>
</dbReference>
<dbReference type="AlphaFoldDB" id="A0ABD2KVM3"/>